<dbReference type="OrthoDB" id="2425319at2759"/>
<accession>A0A9W4TBU4</accession>
<dbReference type="EMBL" id="CAMKVN010024141">
    <property type="protein sequence ID" value="CAI2200361.1"/>
    <property type="molecule type" value="Genomic_DNA"/>
</dbReference>
<organism evidence="1 2">
    <name type="scientific">Funneliformis geosporum</name>
    <dbReference type="NCBI Taxonomy" id="1117311"/>
    <lineage>
        <taxon>Eukaryota</taxon>
        <taxon>Fungi</taxon>
        <taxon>Fungi incertae sedis</taxon>
        <taxon>Mucoromycota</taxon>
        <taxon>Glomeromycotina</taxon>
        <taxon>Glomeromycetes</taxon>
        <taxon>Glomerales</taxon>
        <taxon>Glomeraceae</taxon>
        <taxon>Funneliformis</taxon>
    </lineage>
</organism>
<evidence type="ECO:0000313" key="2">
    <source>
        <dbReference type="Proteomes" id="UP001153678"/>
    </source>
</evidence>
<reference evidence="1" key="1">
    <citation type="submission" date="2022-08" db="EMBL/GenBank/DDBJ databases">
        <authorList>
            <person name="Kallberg Y."/>
            <person name="Tangrot J."/>
            <person name="Rosling A."/>
        </authorList>
    </citation>
    <scope>NUCLEOTIDE SEQUENCE</scope>
    <source>
        <strain evidence="1">Wild A</strain>
    </source>
</reference>
<keyword evidence="2" id="KW-1185">Reference proteome</keyword>
<protein>
    <submittedName>
        <fullName evidence="1">13213_t:CDS:1</fullName>
    </submittedName>
</protein>
<comment type="caution">
    <text evidence="1">The sequence shown here is derived from an EMBL/GenBank/DDBJ whole genome shotgun (WGS) entry which is preliminary data.</text>
</comment>
<feature type="non-terminal residue" evidence="1">
    <location>
        <position position="1"/>
    </location>
</feature>
<feature type="non-terminal residue" evidence="1">
    <location>
        <position position="171"/>
    </location>
</feature>
<sequence length="171" mass="20118">LELVNLFDNSNITHKLLQFSPELNQNGYNLLFTAYEKGKSRMESLLKQEVYHTESHNTTGRRVREVNIYTYMQIQEIFTKKITKSEIKLSKLNPTPLYHNTSQSISKEGEQSAKKKTKRIVKDYEKELLDPLALEFLNSTPTDIAVNNILSHLDSTWERKDVLQYVRNRRR</sequence>
<proteinExistence type="predicted"/>
<name>A0A9W4TBU4_9GLOM</name>
<evidence type="ECO:0000313" key="1">
    <source>
        <dbReference type="EMBL" id="CAI2200361.1"/>
    </source>
</evidence>
<gene>
    <name evidence="1" type="ORF">FWILDA_LOCUS19530</name>
</gene>
<dbReference type="Proteomes" id="UP001153678">
    <property type="component" value="Unassembled WGS sequence"/>
</dbReference>
<dbReference type="AlphaFoldDB" id="A0A9W4TBU4"/>